<proteinExistence type="predicted"/>
<reference evidence="1" key="1">
    <citation type="journal article" date="2020" name="Biotechnol. Biofuels">
        <title>New insights from the biogas microbiome by comprehensive genome-resolved metagenomics of nearly 1600 species originating from multiple anaerobic digesters.</title>
        <authorList>
            <person name="Campanaro S."/>
            <person name="Treu L."/>
            <person name="Rodriguez-R L.M."/>
            <person name="Kovalovszki A."/>
            <person name="Ziels R.M."/>
            <person name="Maus I."/>
            <person name="Zhu X."/>
            <person name="Kougias P.G."/>
            <person name="Basile A."/>
            <person name="Luo G."/>
            <person name="Schluter A."/>
            <person name="Konstantinidis K.T."/>
            <person name="Angelidaki I."/>
        </authorList>
    </citation>
    <scope>NUCLEOTIDE SEQUENCE</scope>
    <source>
        <strain evidence="1">AS06rmzACSIP_7</strain>
    </source>
</reference>
<dbReference type="InterPro" id="IPR007153">
    <property type="entry name" value="Adenosine_kinase"/>
</dbReference>
<gene>
    <name evidence="1" type="ORF">GXY80_13775</name>
</gene>
<dbReference type="PANTHER" id="PTHR36155:SF1">
    <property type="entry name" value="BLL5354 PROTEIN"/>
    <property type="match status" value="1"/>
</dbReference>
<comment type="caution">
    <text evidence="1">The sequence shown here is derived from an EMBL/GenBank/DDBJ whole genome shotgun (WGS) entry which is preliminary data.</text>
</comment>
<name>A0A351U100_9BACT</name>
<dbReference type="Gene3D" id="3.40.1520.10">
    <property type="entry name" value="Ta1353-like"/>
    <property type="match status" value="1"/>
</dbReference>
<dbReference type="AlphaFoldDB" id="A0A351U100"/>
<dbReference type="PANTHER" id="PTHR36155">
    <property type="entry name" value="BLL5354 PROTEIN"/>
    <property type="match status" value="1"/>
</dbReference>
<dbReference type="EMBL" id="JAAYEE010000260">
    <property type="protein sequence ID" value="NLW36525.1"/>
    <property type="molecule type" value="Genomic_DNA"/>
</dbReference>
<reference evidence="1" key="2">
    <citation type="submission" date="2020-01" db="EMBL/GenBank/DDBJ databases">
        <authorList>
            <person name="Campanaro S."/>
        </authorList>
    </citation>
    <scope>NUCLEOTIDE SEQUENCE</scope>
    <source>
        <strain evidence="1">AS06rmzACSIP_7</strain>
    </source>
</reference>
<dbReference type="STRING" id="909663.GCA_000512235_01102"/>
<sequence>MEIKTVNIDVPEGLNIIIGQSHFVKTVEDLYEILVGSSLTLKFGLAFSEASGPCLTRYEGNDEELTKLACDISFSLGCGHTFVIFLKDGFPIHVLNALKACQEVCHIVCATANPLQVIVARTGQGGGILGVIDGSGPKGIEKEEDRESRKELLRKFKYKL</sequence>
<evidence type="ECO:0000313" key="1">
    <source>
        <dbReference type="EMBL" id="NLW36525.1"/>
    </source>
</evidence>
<organism evidence="1 2">
    <name type="scientific">Syntrophorhabdus aromaticivorans</name>
    <dbReference type="NCBI Taxonomy" id="328301"/>
    <lineage>
        <taxon>Bacteria</taxon>
        <taxon>Pseudomonadati</taxon>
        <taxon>Thermodesulfobacteriota</taxon>
        <taxon>Syntrophorhabdia</taxon>
        <taxon>Syntrophorhabdales</taxon>
        <taxon>Syntrophorhabdaceae</taxon>
        <taxon>Syntrophorhabdus</taxon>
    </lineage>
</organism>
<evidence type="ECO:0000313" key="2">
    <source>
        <dbReference type="Proteomes" id="UP000777265"/>
    </source>
</evidence>
<dbReference type="InterPro" id="IPR036902">
    <property type="entry name" value="Ta1353-like_sf"/>
</dbReference>
<dbReference type="Proteomes" id="UP000777265">
    <property type="component" value="Unassembled WGS sequence"/>
</dbReference>
<dbReference type="SUPFAM" id="SSF103165">
    <property type="entry name" value="Ta1353-like"/>
    <property type="match status" value="1"/>
</dbReference>
<accession>A0A351U100</accession>
<dbReference type="Pfam" id="PF04008">
    <property type="entry name" value="Adenosine_kin"/>
    <property type="match status" value="1"/>
</dbReference>
<evidence type="ECO:0008006" key="3">
    <source>
        <dbReference type="Google" id="ProtNLM"/>
    </source>
</evidence>
<protein>
    <recommendedName>
        <fullName evidence="3">Adenosine monophosphate-protein transferase</fullName>
    </recommendedName>
</protein>